<evidence type="ECO:0000256" key="2">
    <source>
        <dbReference type="ARBA" id="ARBA00022618"/>
    </source>
</evidence>
<comment type="caution">
    <text evidence="8">The sequence shown here is derived from an EMBL/GenBank/DDBJ whole genome shotgun (WGS) entry which is preliminary data.</text>
</comment>
<dbReference type="NCBIfam" id="TIGR01174">
    <property type="entry name" value="ftsA"/>
    <property type="match status" value="1"/>
</dbReference>
<evidence type="ECO:0000256" key="4">
    <source>
        <dbReference type="ARBA" id="ARBA00023306"/>
    </source>
</evidence>
<dbReference type="PANTHER" id="PTHR32432:SF4">
    <property type="entry name" value="CELL DIVISION PROTEIN FTSA"/>
    <property type="match status" value="1"/>
</dbReference>
<dbReference type="InterPro" id="IPR050696">
    <property type="entry name" value="FtsA/MreB"/>
</dbReference>
<dbReference type="InterPro" id="IPR003494">
    <property type="entry name" value="SHS2_FtsA"/>
</dbReference>
<proteinExistence type="inferred from homology"/>
<dbReference type="PANTHER" id="PTHR32432">
    <property type="entry name" value="CELL DIVISION PROTEIN FTSA-RELATED"/>
    <property type="match status" value="1"/>
</dbReference>
<keyword evidence="4 5" id="KW-0131">Cell cycle</keyword>
<gene>
    <name evidence="5 8" type="primary">ftsA</name>
    <name evidence="8" type="ORF">COU19_00885</name>
</gene>
<dbReference type="SMART" id="SM00842">
    <property type="entry name" value="FtsA"/>
    <property type="match status" value="1"/>
</dbReference>
<feature type="domain" description="SHS2" evidence="7">
    <location>
        <begin position="30"/>
        <end position="224"/>
    </location>
</feature>
<evidence type="ECO:0000256" key="3">
    <source>
        <dbReference type="ARBA" id="ARBA00023136"/>
    </source>
</evidence>
<evidence type="ECO:0000256" key="5">
    <source>
        <dbReference type="HAMAP-Rule" id="MF_02033"/>
    </source>
</evidence>
<accession>A0A2H0UAD3</accession>
<dbReference type="GO" id="GO:0032153">
    <property type="term" value="C:cell division site"/>
    <property type="evidence" value="ECO:0007669"/>
    <property type="project" value="UniProtKB-UniRule"/>
</dbReference>
<protein>
    <recommendedName>
        <fullName evidence="5 6">Cell division protein FtsA</fullName>
    </recommendedName>
</protein>
<comment type="function">
    <text evidence="5 6">Cell division protein that is involved in the assembly of the Z ring. May serve as a membrane anchor for the Z ring.</text>
</comment>
<evidence type="ECO:0000313" key="9">
    <source>
        <dbReference type="Proteomes" id="UP000230179"/>
    </source>
</evidence>
<dbReference type="Gene3D" id="3.30.420.40">
    <property type="match status" value="2"/>
</dbReference>
<dbReference type="PIRSF" id="PIRSF003101">
    <property type="entry name" value="FtsA"/>
    <property type="match status" value="1"/>
</dbReference>
<comment type="subunit">
    <text evidence="5">Self-interacts. Interacts with FtsZ.</text>
</comment>
<dbReference type="GO" id="GO:0009898">
    <property type="term" value="C:cytoplasmic side of plasma membrane"/>
    <property type="evidence" value="ECO:0007669"/>
    <property type="project" value="UniProtKB-UniRule"/>
</dbReference>
<keyword evidence="1 5" id="KW-1003">Cell membrane</keyword>
<dbReference type="Pfam" id="PF14450">
    <property type="entry name" value="FtsA"/>
    <property type="match status" value="1"/>
</dbReference>
<organism evidence="8 9">
    <name type="scientific">Candidatus Kaiserbacteria bacterium CG10_big_fil_rev_8_21_14_0_10_56_12</name>
    <dbReference type="NCBI Taxonomy" id="1974611"/>
    <lineage>
        <taxon>Bacteria</taxon>
        <taxon>Candidatus Kaiseribacteriota</taxon>
    </lineage>
</organism>
<comment type="subcellular location">
    <subcellularLocation>
        <location evidence="5">Cell membrane</location>
        <topology evidence="5">Peripheral membrane protein</topology>
        <orientation evidence="5">Cytoplasmic side</orientation>
    </subcellularLocation>
    <text evidence="5">Localizes to the Z ring in an FtsZ-dependent manner. Targeted to the membrane through a conserved C-terminal amphipathic helix.</text>
</comment>
<reference evidence="9" key="1">
    <citation type="submission" date="2017-09" db="EMBL/GenBank/DDBJ databases">
        <title>Depth-based differentiation of microbial function through sediment-hosted aquifers and enrichment of novel symbionts in the deep terrestrial subsurface.</title>
        <authorList>
            <person name="Probst A.J."/>
            <person name="Ladd B."/>
            <person name="Jarett J.K."/>
            <person name="Geller-Mcgrath D.E."/>
            <person name="Sieber C.M.K."/>
            <person name="Emerson J.B."/>
            <person name="Anantharaman K."/>
            <person name="Thomas B.C."/>
            <person name="Malmstrom R."/>
            <person name="Stieglmeier M."/>
            <person name="Klingl A."/>
            <person name="Woyke T."/>
            <person name="Ryan C.M."/>
            <person name="Banfield J.F."/>
        </authorList>
    </citation>
    <scope>NUCLEOTIDE SEQUENCE [LARGE SCALE GENOMIC DNA]</scope>
</reference>
<dbReference type="Pfam" id="PF02491">
    <property type="entry name" value="SHS2_FTSA"/>
    <property type="match status" value="1"/>
</dbReference>
<comment type="similarity">
    <text evidence="5 6">Belongs to the FtsA/MreB family.</text>
</comment>
<dbReference type="InterPro" id="IPR043129">
    <property type="entry name" value="ATPase_NBD"/>
</dbReference>
<keyword evidence="2 5" id="KW-0132">Cell division</keyword>
<keyword evidence="3 5" id="KW-0472">Membrane</keyword>
<name>A0A2H0UAD3_9BACT</name>
<dbReference type="AlphaFoldDB" id="A0A2H0UAD3"/>
<dbReference type="EMBL" id="PFBL01000006">
    <property type="protein sequence ID" value="PIR83352.1"/>
    <property type="molecule type" value="Genomic_DNA"/>
</dbReference>
<evidence type="ECO:0000256" key="6">
    <source>
        <dbReference type="PIRNR" id="PIRNR003101"/>
    </source>
</evidence>
<dbReference type="HAMAP" id="MF_02033">
    <property type="entry name" value="FtsA"/>
    <property type="match status" value="1"/>
</dbReference>
<evidence type="ECO:0000256" key="1">
    <source>
        <dbReference type="ARBA" id="ARBA00022475"/>
    </source>
</evidence>
<evidence type="ECO:0000313" key="8">
    <source>
        <dbReference type="EMBL" id="PIR83352.1"/>
    </source>
</evidence>
<dbReference type="SUPFAM" id="SSF53067">
    <property type="entry name" value="Actin-like ATPase domain"/>
    <property type="match status" value="2"/>
</dbReference>
<sequence>MALPWSDGNRDFSQSLRCRRRVLVMARRIATGIDIGTYQVKLVVVEEIAEKNSNRSLHILGTGLAESKGLRHGYIVNKEEVVASIREAKRQAETSARVPIRSGFLAVGGISLDETRATGSTIISRADQEITTLDIEKVSKAAREAAAPGFLNRYVLHSIPLEYRIDGTKVLGDPLGMKGVRLEAEYLYVTCLTQHESVLAEAVEEADIEIIDQMASPLAGSYVLLEGDQKMKGCVLANIGAETISIVVYDEGIPISVKVFPMGASHITDDIALGFRISLEEAERVKLGRLSGQMYPRKKVDDLIEGRLLAMFSLIEKHLKTLTRHAPLPAGIIISGGGSGIGTITDVARGSLKLPARLAEFRLSSDTKIRDATWAVAYGLALWGLTGDTLAPKRSVGAQMSKFFRQFLP</sequence>
<dbReference type="GO" id="GO:0043093">
    <property type="term" value="P:FtsZ-dependent cytokinesis"/>
    <property type="evidence" value="ECO:0007669"/>
    <property type="project" value="UniProtKB-UniRule"/>
</dbReference>
<dbReference type="InterPro" id="IPR020823">
    <property type="entry name" value="Cell_div_FtsA"/>
</dbReference>
<evidence type="ECO:0000259" key="7">
    <source>
        <dbReference type="SMART" id="SM00842"/>
    </source>
</evidence>
<dbReference type="Gene3D" id="3.30.1490.110">
    <property type="match status" value="1"/>
</dbReference>
<dbReference type="Proteomes" id="UP000230179">
    <property type="component" value="Unassembled WGS sequence"/>
</dbReference>